<accession>X0VGB1</accession>
<dbReference type="PANTHER" id="PTHR43740">
    <property type="entry name" value="LEUCYL-TRNA SYNTHETASE"/>
    <property type="match status" value="1"/>
</dbReference>
<dbReference type="InterPro" id="IPR015413">
    <property type="entry name" value="Methionyl/Leucyl_tRNA_Synth"/>
</dbReference>
<evidence type="ECO:0000256" key="6">
    <source>
        <dbReference type="ARBA" id="ARBA00022917"/>
    </source>
</evidence>
<dbReference type="GO" id="GO:0004823">
    <property type="term" value="F:leucine-tRNA ligase activity"/>
    <property type="evidence" value="ECO:0007669"/>
    <property type="project" value="UniProtKB-EC"/>
</dbReference>
<evidence type="ECO:0000313" key="10">
    <source>
        <dbReference type="EMBL" id="GAF99570.1"/>
    </source>
</evidence>
<dbReference type="Gene3D" id="3.90.740.10">
    <property type="entry name" value="Valyl/Leucyl/Isoleucyl-tRNA synthetase, editing domain"/>
    <property type="match status" value="1"/>
</dbReference>
<dbReference type="EMBL" id="BARS01028794">
    <property type="protein sequence ID" value="GAF99570.1"/>
    <property type="molecule type" value="Genomic_DNA"/>
</dbReference>
<dbReference type="InterPro" id="IPR009008">
    <property type="entry name" value="Val/Leu/Ile-tRNA-synth_edit"/>
</dbReference>
<sequence>VHARFKQMQGYNVLHPMGFDAFGLPAENAAISRGIHPFTWTMQNIDNMRRQLKSIGAIYDWSREVVTCLPEYYKWTQWFFLKLYESGLAYRGKAPVNWCPRCQTVLANEQVVEGFCERCGAAVSRRDLEQWFFRITKYADELMQHNGIDWPERIKLMQRNWVGKSQGTEISFALDHPEVDEREIRVFTTRPDTIFGVTFMVLAPEHPLVAKLVSPEKRAEVEDYVARSQRQTDIERLSTEKEKDGVFIGAYATNRLNGEKVTIW</sequence>
<dbReference type="GO" id="GO:0002161">
    <property type="term" value="F:aminoacyl-tRNA deacylase activity"/>
    <property type="evidence" value="ECO:0007669"/>
    <property type="project" value="InterPro"/>
</dbReference>
<dbReference type="Pfam" id="PF13603">
    <property type="entry name" value="tRNA-synt_1_2"/>
    <property type="match status" value="1"/>
</dbReference>
<keyword evidence="6" id="KW-0648">Protein biosynthesis</keyword>
<evidence type="ECO:0000259" key="8">
    <source>
        <dbReference type="Pfam" id="PF09334"/>
    </source>
</evidence>
<protein>
    <recommendedName>
        <fullName evidence="2">leucine--tRNA ligase</fullName>
        <ecNumber evidence="2">6.1.1.4</ecNumber>
    </recommendedName>
</protein>
<organism evidence="10">
    <name type="scientific">marine sediment metagenome</name>
    <dbReference type="NCBI Taxonomy" id="412755"/>
    <lineage>
        <taxon>unclassified sequences</taxon>
        <taxon>metagenomes</taxon>
        <taxon>ecological metagenomes</taxon>
    </lineage>
</organism>
<dbReference type="GO" id="GO:0005829">
    <property type="term" value="C:cytosol"/>
    <property type="evidence" value="ECO:0007669"/>
    <property type="project" value="TreeGrafter"/>
</dbReference>
<dbReference type="InterPro" id="IPR025709">
    <property type="entry name" value="Leu_tRNA-synth_edit"/>
</dbReference>
<dbReference type="InterPro" id="IPR002302">
    <property type="entry name" value="Leu-tRNA-ligase"/>
</dbReference>
<dbReference type="GO" id="GO:0005524">
    <property type="term" value="F:ATP binding"/>
    <property type="evidence" value="ECO:0007669"/>
    <property type="project" value="UniProtKB-KW"/>
</dbReference>
<keyword evidence="5" id="KW-0067">ATP-binding</keyword>
<keyword evidence="3" id="KW-0436">Ligase</keyword>
<evidence type="ECO:0000256" key="5">
    <source>
        <dbReference type="ARBA" id="ARBA00022840"/>
    </source>
</evidence>
<feature type="domain" description="Methionyl/Leucyl tRNA synthetase" evidence="8">
    <location>
        <begin position="1"/>
        <end position="125"/>
    </location>
</feature>
<keyword evidence="4" id="KW-0547">Nucleotide-binding</keyword>
<evidence type="ECO:0000256" key="7">
    <source>
        <dbReference type="ARBA" id="ARBA00023146"/>
    </source>
</evidence>
<dbReference type="SUPFAM" id="SSF52374">
    <property type="entry name" value="Nucleotidylyl transferase"/>
    <property type="match status" value="1"/>
</dbReference>
<dbReference type="Gene3D" id="3.40.50.620">
    <property type="entry name" value="HUPs"/>
    <property type="match status" value="1"/>
</dbReference>
<evidence type="ECO:0000259" key="9">
    <source>
        <dbReference type="Pfam" id="PF13603"/>
    </source>
</evidence>
<keyword evidence="7" id="KW-0030">Aminoacyl-tRNA synthetase</keyword>
<evidence type="ECO:0000256" key="2">
    <source>
        <dbReference type="ARBA" id="ARBA00013164"/>
    </source>
</evidence>
<dbReference type="FunFam" id="3.40.50.620:FF:000003">
    <property type="entry name" value="Leucine--tRNA ligase"/>
    <property type="match status" value="1"/>
</dbReference>
<name>X0VGB1_9ZZZZ</name>
<comment type="caution">
    <text evidence="10">The sequence shown here is derived from an EMBL/GenBank/DDBJ whole genome shotgun (WGS) entry which is preliminary data.</text>
</comment>
<dbReference type="GO" id="GO:0006429">
    <property type="term" value="P:leucyl-tRNA aminoacylation"/>
    <property type="evidence" value="ECO:0007669"/>
    <property type="project" value="InterPro"/>
</dbReference>
<dbReference type="PRINTS" id="PR00985">
    <property type="entry name" value="TRNASYNTHLEU"/>
</dbReference>
<feature type="domain" description="Leucyl-tRNA synthetase editing" evidence="9">
    <location>
        <begin position="159"/>
        <end position="264"/>
    </location>
</feature>
<dbReference type="SUPFAM" id="SSF50677">
    <property type="entry name" value="ValRS/IleRS/LeuRS editing domain"/>
    <property type="match status" value="1"/>
</dbReference>
<reference evidence="10" key="1">
    <citation type="journal article" date="2014" name="Front. Microbiol.">
        <title>High frequency of phylogenetically diverse reductive dehalogenase-homologous genes in deep subseafloor sedimentary metagenomes.</title>
        <authorList>
            <person name="Kawai M."/>
            <person name="Futagami T."/>
            <person name="Toyoda A."/>
            <person name="Takaki Y."/>
            <person name="Nishi S."/>
            <person name="Hori S."/>
            <person name="Arai W."/>
            <person name="Tsubouchi T."/>
            <person name="Morono Y."/>
            <person name="Uchiyama I."/>
            <person name="Ito T."/>
            <person name="Fujiyama A."/>
            <person name="Inagaki F."/>
            <person name="Takami H."/>
        </authorList>
    </citation>
    <scope>NUCLEOTIDE SEQUENCE</scope>
    <source>
        <strain evidence="10">Expedition CK06-06</strain>
    </source>
</reference>
<gene>
    <name evidence="10" type="ORF">S01H1_45095</name>
</gene>
<comment type="similarity">
    <text evidence="1">Belongs to the class-I aminoacyl-tRNA synthetase family.</text>
</comment>
<feature type="non-terminal residue" evidence="10">
    <location>
        <position position="1"/>
    </location>
</feature>
<dbReference type="PANTHER" id="PTHR43740:SF2">
    <property type="entry name" value="LEUCINE--TRNA LIGASE, MITOCHONDRIAL"/>
    <property type="match status" value="1"/>
</dbReference>
<evidence type="ECO:0000256" key="3">
    <source>
        <dbReference type="ARBA" id="ARBA00022598"/>
    </source>
</evidence>
<dbReference type="EC" id="6.1.1.4" evidence="2"/>
<proteinExistence type="inferred from homology"/>
<evidence type="ECO:0000256" key="1">
    <source>
        <dbReference type="ARBA" id="ARBA00005594"/>
    </source>
</evidence>
<dbReference type="InterPro" id="IPR014729">
    <property type="entry name" value="Rossmann-like_a/b/a_fold"/>
</dbReference>
<evidence type="ECO:0000256" key="4">
    <source>
        <dbReference type="ARBA" id="ARBA00022741"/>
    </source>
</evidence>
<feature type="non-terminal residue" evidence="10">
    <location>
        <position position="264"/>
    </location>
</feature>
<dbReference type="Pfam" id="PF09334">
    <property type="entry name" value="tRNA-synt_1g"/>
    <property type="match status" value="1"/>
</dbReference>
<dbReference type="AlphaFoldDB" id="X0VGB1"/>